<dbReference type="RefSeq" id="WP_015006904.1">
    <property type="nucleotide sequence ID" value="NZ_FQZJ01000001.1"/>
</dbReference>
<dbReference type="EMBL" id="ASHL01000010">
    <property type="protein sequence ID" value="EPD12421.1"/>
    <property type="molecule type" value="Genomic_DNA"/>
</dbReference>
<proteinExistence type="inferred from homology"/>
<dbReference type="Proteomes" id="UP000015462">
    <property type="component" value="Unassembled WGS sequence"/>
</dbReference>
<reference evidence="2 3" key="1">
    <citation type="journal article" date="2013" name="Genome Announc.">
        <title>Genome Sequence of the Pyrene- and Fluoranthene-Degrading Bacterium Cycloclasticus sp. Strain PY97M.</title>
        <authorList>
            <person name="Cui Z."/>
            <person name="Xu G."/>
            <person name="Li Q."/>
            <person name="Gao W."/>
            <person name="Zheng L."/>
        </authorList>
    </citation>
    <scope>NUCLEOTIDE SEQUENCE [LARGE SCALE GENOMIC DNA]</scope>
    <source>
        <strain evidence="2 3">PY97M</strain>
    </source>
</reference>
<protein>
    <recommendedName>
        <fullName evidence="1">Protein Smg homolog</fullName>
    </recommendedName>
</protein>
<evidence type="ECO:0000313" key="2">
    <source>
        <dbReference type="EMBL" id="EPD12421.1"/>
    </source>
</evidence>
<dbReference type="InterPro" id="IPR007456">
    <property type="entry name" value="Smg"/>
</dbReference>
<sequence>MKETIFEVLVYLFEHYIDAGDEKALEQGKLKTELLEAGFTENYVDRAFDWMGELTTQPSQVIENYVGQSAIRVYSAEERLRFDVDAQGFLLFLEQTGIIDLTRRELIIDRAMALGDALLSVDHVKWVALMVLFSQSGMEGHYSQMEELVYGDTPFELH</sequence>
<evidence type="ECO:0000256" key="1">
    <source>
        <dbReference type="HAMAP-Rule" id="MF_00598"/>
    </source>
</evidence>
<dbReference type="Pfam" id="PF04361">
    <property type="entry name" value="DUF494"/>
    <property type="match status" value="1"/>
</dbReference>
<comment type="similarity">
    <text evidence="1">Belongs to the Smg family.</text>
</comment>
<evidence type="ECO:0000313" key="3">
    <source>
        <dbReference type="Proteomes" id="UP000015462"/>
    </source>
</evidence>
<keyword evidence="3" id="KW-1185">Reference proteome</keyword>
<accession>A0AB33YZK2</accession>
<organism evidence="2 3">
    <name type="scientific">Cycloclasticus pugetii</name>
    <dbReference type="NCBI Taxonomy" id="34068"/>
    <lineage>
        <taxon>Bacteria</taxon>
        <taxon>Pseudomonadati</taxon>
        <taxon>Pseudomonadota</taxon>
        <taxon>Gammaproteobacteria</taxon>
        <taxon>Thiotrichales</taxon>
        <taxon>Piscirickettsiaceae</taxon>
        <taxon>Cycloclasticus</taxon>
    </lineage>
</organism>
<dbReference type="AlphaFoldDB" id="A0AB33YZK2"/>
<dbReference type="PANTHER" id="PTHR38692">
    <property type="entry name" value="PROTEIN SMG"/>
    <property type="match status" value="1"/>
</dbReference>
<dbReference type="PANTHER" id="PTHR38692:SF1">
    <property type="entry name" value="PROTEIN SMG"/>
    <property type="match status" value="1"/>
</dbReference>
<dbReference type="HAMAP" id="MF_00598">
    <property type="entry name" value="Smg"/>
    <property type="match status" value="1"/>
</dbReference>
<comment type="caution">
    <text evidence="2">The sequence shown here is derived from an EMBL/GenBank/DDBJ whole genome shotgun (WGS) entry which is preliminary data.</text>
</comment>
<name>A0AB33YZK2_9GAMM</name>
<gene>
    <name evidence="1" type="primary">smg</name>
    <name evidence="2" type="ORF">L196_09884</name>
</gene>